<evidence type="ECO:0000313" key="3">
    <source>
        <dbReference type="Proteomes" id="UP001597068"/>
    </source>
</evidence>
<evidence type="ECO:0000256" key="1">
    <source>
        <dbReference type="SAM" id="MobiDB-lite"/>
    </source>
</evidence>
<dbReference type="EMBL" id="JBHTIL010000006">
    <property type="protein sequence ID" value="MFD0928042.1"/>
    <property type="molecule type" value="Genomic_DNA"/>
</dbReference>
<dbReference type="Proteomes" id="UP001597068">
    <property type="component" value="Unassembled WGS sequence"/>
</dbReference>
<reference evidence="3" key="1">
    <citation type="journal article" date="2019" name="Int. J. Syst. Evol. Microbiol.">
        <title>The Global Catalogue of Microorganisms (GCM) 10K type strain sequencing project: providing services to taxonomists for standard genome sequencing and annotation.</title>
        <authorList>
            <consortium name="The Broad Institute Genomics Platform"/>
            <consortium name="The Broad Institute Genome Sequencing Center for Infectious Disease"/>
            <person name="Wu L."/>
            <person name="Ma J."/>
        </authorList>
    </citation>
    <scope>NUCLEOTIDE SEQUENCE [LARGE SCALE GENOMIC DNA]</scope>
    <source>
        <strain evidence="3">CCUG 50873</strain>
    </source>
</reference>
<organism evidence="2 3">
    <name type="scientific">Williamsia deligens</name>
    <dbReference type="NCBI Taxonomy" id="321325"/>
    <lineage>
        <taxon>Bacteria</taxon>
        <taxon>Bacillati</taxon>
        <taxon>Actinomycetota</taxon>
        <taxon>Actinomycetes</taxon>
        <taxon>Mycobacteriales</taxon>
        <taxon>Nocardiaceae</taxon>
        <taxon>Williamsia</taxon>
    </lineage>
</organism>
<evidence type="ECO:0000313" key="2">
    <source>
        <dbReference type="EMBL" id="MFD0928042.1"/>
    </source>
</evidence>
<proteinExistence type="predicted"/>
<accession>A0ABW3GD77</accession>
<keyword evidence="3" id="KW-1185">Reference proteome</keyword>
<feature type="region of interest" description="Disordered" evidence="1">
    <location>
        <begin position="51"/>
        <end position="82"/>
    </location>
</feature>
<sequence length="82" mass="9220">MTRVDDAVAEADARIAERDEVSEGESLDRVIHTLTAQEVAEIDAEVAAIDRHTIKAPNTPRSRTARPPHVQEWRERHPDSRA</sequence>
<name>A0ABW3GD77_9NOCA</name>
<gene>
    <name evidence="2" type="ORF">ACFQ04_20070</name>
</gene>
<dbReference type="RefSeq" id="WP_253648478.1">
    <property type="nucleotide sequence ID" value="NZ_BAAAMO010000004.1"/>
</dbReference>
<feature type="compositionally biased region" description="Basic and acidic residues" evidence="1">
    <location>
        <begin position="69"/>
        <end position="82"/>
    </location>
</feature>
<protein>
    <submittedName>
        <fullName evidence="2">Uncharacterized protein</fullName>
    </submittedName>
</protein>
<comment type="caution">
    <text evidence="2">The sequence shown here is derived from an EMBL/GenBank/DDBJ whole genome shotgun (WGS) entry which is preliminary data.</text>
</comment>